<dbReference type="STRING" id="153721.MYP_879"/>
<sequence length="150" mass="17284">MNRVIIIASFTLISFAKTAFGQDIPQSQVPSVIINNFQQTFPKANDVEWELDGEHYKVDFETGLLGTDHDVWYDKTGKLTRHKEEISKSDLPQKVLKKINSEFGSYRVDDVKKITEEDNKVTYTLELKKLIEEWKVVFDSEGNLLSKLAE</sequence>
<evidence type="ECO:0000313" key="4">
    <source>
        <dbReference type="Proteomes" id="UP000030185"/>
    </source>
</evidence>
<proteinExistence type="predicted"/>
<protein>
    <recommendedName>
        <fullName evidence="2">Putative beta-lactamase-inhibitor-like PepSY-like domain-containing protein</fullName>
    </recommendedName>
</protein>
<evidence type="ECO:0000259" key="2">
    <source>
        <dbReference type="Pfam" id="PF11396"/>
    </source>
</evidence>
<dbReference type="Gene3D" id="3.10.450.360">
    <property type="match status" value="1"/>
</dbReference>
<dbReference type="OrthoDB" id="1121502at2"/>
<feature type="chain" id="PRO_5001937173" description="Putative beta-lactamase-inhibitor-like PepSY-like domain-containing protein" evidence="1">
    <location>
        <begin position="22"/>
        <end position="150"/>
    </location>
</feature>
<organism evidence="3 4">
    <name type="scientific">Sporocytophaga myxococcoides</name>
    <dbReference type="NCBI Taxonomy" id="153721"/>
    <lineage>
        <taxon>Bacteria</taxon>
        <taxon>Pseudomonadati</taxon>
        <taxon>Bacteroidota</taxon>
        <taxon>Cytophagia</taxon>
        <taxon>Cytophagales</taxon>
        <taxon>Cytophagaceae</taxon>
        <taxon>Sporocytophaga</taxon>
    </lineage>
</organism>
<keyword evidence="4" id="KW-1185">Reference proteome</keyword>
<dbReference type="Proteomes" id="UP000030185">
    <property type="component" value="Unassembled WGS sequence"/>
</dbReference>
<feature type="domain" description="Putative beta-lactamase-inhibitor-like PepSY-like" evidence="2">
    <location>
        <begin position="55"/>
        <end position="145"/>
    </location>
</feature>
<accession>A0A098LB27</accession>
<gene>
    <name evidence="3" type="ORF">MYP_879</name>
</gene>
<keyword evidence="1" id="KW-0732">Signal</keyword>
<dbReference type="SUPFAM" id="SSF160574">
    <property type="entry name" value="BT0923-like"/>
    <property type="match status" value="1"/>
</dbReference>
<reference evidence="3 4" key="1">
    <citation type="submission" date="2014-09" db="EMBL/GenBank/DDBJ databases">
        <title>Sporocytophaga myxococcoides PG-01 genome sequencing.</title>
        <authorList>
            <person name="Liu L."/>
            <person name="Gao P.J."/>
            <person name="Chen G.J."/>
            <person name="Wang L.S."/>
        </authorList>
    </citation>
    <scope>NUCLEOTIDE SEQUENCE [LARGE SCALE GENOMIC DNA]</scope>
    <source>
        <strain evidence="3 4">PG-01</strain>
    </source>
</reference>
<comment type="caution">
    <text evidence="3">The sequence shown here is derived from an EMBL/GenBank/DDBJ whole genome shotgun (WGS) entry which is preliminary data.</text>
</comment>
<dbReference type="RefSeq" id="WP_045458812.1">
    <property type="nucleotide sequence ID" value="NZ_BBLT01000001.1"/>
</dbReference>
<dbReference type="Pfam" id="PF11396">
    <property type="entry name" value="PepSY_like"/>
    <property type="match status" value="1"/>
</dbReference>
<dbReference type="AlphaFoldDB" id="A0A098LB27"/>
<dbReference type="EMBL" id="BBLT01000001">
    <property type="protein sequence ID" value="GAL83652.1"/>
    <property type="molecule type" value="Genomic_DNA"/>
</dbReference>
<dbReference type="eggNOG" id="COG3212">
    <property type="taxonomic scope" value="Bacteria"/>
</dbReference>
<dbReference type="InterPro" id="IPR021533">
    <property type="entry name" value="PepSY-like"/>
</dbReference>
<feature type="signal peptide" evidence="1">
    <location>
        <begin position="1"/>
        <end position="21"/>
    </location>
</feature>
<evidence type="ECO:0000313" key="3">
    <source>
        <dbReference type="EMBL" id="GAL83652.1"/>
    </source>
</evidence>
<evidence type="ECO:0000256" key="1">
    <source>
        <dbReference type="SAM" id="SignalP"/>
    </source>
</evidence>
<name>A0A098LB27_9BACT</name>